<evidence type="ECO:0000313" key="1">
    <source>
        <dbReference type="EMBL" id="KXV78018.1"/>
    </source>
</evidence>
<protein>
    <submittedName>
        <fullName evidence="1">Uncharacterized protein</fullName>
    </submittedName>
</protein>
<organism evidence="1 2">
    <name type="scientific">Acetobacter cerevisiae</name>
    <dbReference type="NCBI Taxonomy" id="178900"/>
    <lineage>
        <taxon>Bacteria</taxon>
        <taxon>Pseudomonadati</taxon>
        <taxon>Pseudomonadota</taxon>
        <taxon>Alphaproteobacteria</taxon>
        <taxon>Acetobacterales</taxon>
        <taxon>Acetobacteraceae</taxon>
        <taxon>Acetobacter</taxon>
    </lineage>
</organism>
<dbReference type="EMBL" id="LIAA01000018">
    <property type="protein sequence ID" value="KXV78018.1"/>
    <property type="molecule type" value="Genomic_DNA"/>
</dbReference>
<comment type="caution">
    <text evidence="1">The sequence shown here is derived from an EMBL/GenBank/DDBJ whole genome shotgun (WGS) entry which is preliminary data.</text>
</comment>
<gene>
    <name evidence="1" type="ORF">AD954_04830</name>
</gene>
<dbReference type="PATRIC" id="fig|178900.7.peg.727"/>
<dbReference type="Proteomes" id="UP000075462">
    <property type="component" value="Unassembled WGS sequence"/>
</dbReference>
<accession>A0A149VCW3</accession>
<reference evidence="1 2" key="1">
    <citation type="submission" date="2015-06" db="EMBL/GenBank/DDBJ databases">
        <title>Improved classification and identification of acetic acid bacteria using matrix-assisted laser desorption/ionization time-of-flight mass spectrometry; Gluconobacter nephelii and Gluconobacter uchimurae are later heterotypic synonyms of Gluconobacter japonicus and Gluconobacter oxydans, respectively.</title>
        <authorList>
            <person name="Li L."/>
            <person name="Cleenwerck I."/>
            <person name="De Vuyst L."/>
            <person name="Vandamme P."/>
        </authorList>
    </citation>
    <scope>NUCLEOTIDE SEQUENCE [LARGE SCALE GENOMIC DNA]</scope>
    <source>
        <strain evidence="1 2">LMG 1545</strain>
    </source>
</reference>
<name>A0A149VCW3_9PROT</name>
<dbReference type="AlphaFoldDB" id="A0A149VCW3"/>
<evidence type="ECO:0000313" key="2">
    <source>
        <dbReference type="Proteomes" id="UP000075462"/>
    </source>
</evidence>
<dbReference type="OrthoDB" id="7218936at2"/>
<sequence>MLASCAGCAWVRMTQILPLRGTVAPWAIDRPSQECSKTRNGSSIMRRYQFPYVPVPRGRPPLRWTDTQEPMSCRRCNTHWEEGDPVLTIACTGCHAPAHEPCRRGSGGNEQVCACRDEAAVQLGLLSRCEGLSWDSRHVKPLTLRATPVATALMCRSVRTGAPVSRWAT</sequence>
<proteinExistence type="predicted"/>